<reference evidence="2 5" key="2">
    <citation type="submission" date="2022-05" db="EMBL/GenBank/DDBJ databases">
        <title>Genome Sequencing of Bee-Associated Microbes.</title>
        <authorList>
            <person name="Dunlap C."/>
        </authorList>
    </citation>
    <scope>NUCLEOTIDE SEQUENCE [LARGE SCALE GENOMIC DNA]</scope>
    <source>
        <strain evidence="2 5">NRRL B-23120</strain>
    </source>
</reference>
<evidence type="ECO:0000256" key="1">
    <source>
        <dbReference type="SAM" id="Phobius"/>
    </source>
</evidence>
<evidence type="ECO:0000313" key="3">
    <source>
        <dbReference type="EMBL" id="QAV20375.1"/>
    </source>
</evidence>
<reference evidence="3 4" key="1">
    <citation type="submission" date="2018-01" db="EMBL/GenBank/DDBJ databases">
        <title>The whole genome sequencing and assembly of Paenibacillus chitinolyticus KCCM 41400 strain.</title>
        <authorList>
            <person name="Kim J.-Y."/>
            <person name="Park M.-K."/>
            <person name="Lee Y.-J."/>
            <person name="Yi H."/>
            <person name="Bahn Y.-S."/>
            <person name="Kim J.F."/>
            <person name="Lee D.-W."/>
        </authorList>
    </citation>
    <scope>NUCLEOTIDE SEQUENCE [LARGE SCALE GENOMIC DNA]</scope>
    <source>
        <strain evidence="3 4">KCCM 41400</strain>
    </source>
</reference>
<keyword evidence="1" id="KW-1133">Transmembrane helix</keyword>
<feature type="transmembrane region" description="Helical" evidence="1">
    <location>
        <begin position="36"/>
        <end position="58"/>
    </location>
</feature>
<feature type="transmembrane region" description="Helical" evidence="1">
    <location>
        <begin position="6"/>
        <end position="24"/>
    </location>
</feature>
<organism evidence="3 4">
    <name type="scientific">Paenibacillus chitinolyticus</name>
    <dbReference type="NCBI Taxonomy" id="79263"/>
    <lineage>
        <taxon>Bacteria</taxon>
        <taxon>Bacillati</taxon>
        <taxon>Bacillota</taxon>
        <taxon>Bacilli</taxon>
        <taxon>Bacillales</taxon>
        <taxon>Paenibacillaceae</taxon>
        <taxon>Paenibacillus</taxon>
    </lineage>
</organism>
<dbReference type="InterPro" id="IPR025620">
    <property type="entry name" value="YlaH"/>
</dbReference>
<gene>
    <name evidence="2" type="ORF">M5X16_19725</name>
    <name evidence="3" type="ORF">PC41400_22960</name>
</gene>
<proteinExistence type="predicted"/>
<sequence length="98" mass="11542">MYQWFAENFWLTCLIIFIMMSFVYNKVFRTRRLPVLKALIVYFLLALGSFMLTFFQVLGPQIPIVPSLAFAILLMLILRIRYFIEGRRKKKDSGPAGQ</sequence>
<dbReference type="RefSeq" id="WP_042232407.1">
    <property type="nucleotide sequence ID" value="NZ_CP026520.1"/>
</dbReference>
<dbReference type="Proteomes" id="UP000288943">
    <property type="component" value="Chromosome"/>
</dbReference>
<dbReference type="GeneID" id="95377657"/>
<evidence type="ECO:0000313" key="5">
    <source>
        <dbReference type="Proteomes" id="UP001527202"/>
    </source>
</evidence>
<keyword evidence="5" id="KW-1185">Reference proteome</keyword>
<evidence type="ECO:0000313" key="2">
    <source>
        <dbReference type="EMBL" id="MCY9598000.1"/>
    </source>
</evidence>
<dbReference type="AlphaFoldDB" id="A0A410X179"/>
<accession>A0A410X179</accession>
<dbReference type="KEGG" id="pchi:PC41400_22960"/>
<dbReference type="EMBL" id="CP026520">
    <property type="protein sequence ID" value="QAV20375.1"/>
    <property type="molecule type" value="Genomic_DNA"/>
</dbReference>
<evidence type="ECO:0000313" key="4">
    <source>
        <dbReference type="Proteomes" id="UP000288943"/>
    </source>
</evidence>
<keyword evidence="1" id="KW-0812">Transmembrane</keyword>
<dbReference type="Pfam" id="PF14036">
    <property type="entry name" value="YlaH"/>
    <property type="match status" value="1"/>
</dbReference>
<dbReference type="Proteomes" id="UP001527202">
    <property type="component" value="Unassembled WGS sequence"/>
</dbReference>
<dbReference type="OrthoDB" id="2665181at2"/>
<protein>
    <submittedName>
        <fullName evidence="2">YlaH-like family protein</fullName>
    </submittedName>
</protein>
<feature type="transmembrane region" description="Helical" evidence="1">
    <location>
        <begin position="64"/>
        <end position="84"/>
    </location>
</feature>
<name>A0A410X179_9BACL</name>
<keyword evidence="1" id="KW-0472">Membrane</keyword>
<dbReference type="EMBL" id="JAMDMJ010000025">
    <property type="protein sequence ID" value="MCY9598000.1"/>
    <property type="molecule type" value="Genomic_DNA"/>
</dbReference>